<evidence type="ECO:0000256" key="1">
    <source>
        <dbReference type="SAM" id="MobiDB-lite"/>
    </source>
</evidence>
<name>A0A5D0UBJ6_9ACTN</name>
<proteinExistence type="predicted"/>
<sequence length="248" mass="28148">MIEFGHLALRLVSANEDRLFNDGPDVQIARAVEQLERFHRTTPLAPVHETAIDLAGFGTAPVHFAAGDERYLLLSEVAEALGVPVWRACEWARREWLWAVEEQREADEERGDGRLGWDLLRDYCDLRLDFIADDPEAKPDADGRRWSSYGNWLISADRLPLFILSSPWREEFLRNTRGFMAHAAVRSGLVDLLDDVQTYRQPPWDGPAEPTGDTLGDRLRRRAESIDEGDAIEQARRGPALDDDQADT</sequence>
<feature type="region of interest" description="Disordered" evidence="1">
    <location>
        <begin position="199"/>
        <end position="248"/>
    </location>
</feature>
<comment type="caution">
    <text evidence="2">The sequence shown here is derived from an EMBL/GenBank/DDBJ whole genome shotgun (WGS) entry which is preliminary data.</text>
</comment>
<accession>A0A5D0UBJ6</accession>
<protein>
    <submittedName>
        <fullName evidence="2">Uncharacterized protein</fullName>
    </submittedName>
</protein>
<dbReference type="RefSeq" id="WP_148350086.1">
    <property type="nucleotide sequence ID" value="NZ_JBHSBF010000027.1"/>
</dbReference>
<dbReference type="EMBL" id="VSFF01000005">
    <property type="protein sequence ID" value="TYC15005.1"/>
    <property type="molecule type" value="Genomic_DNA"/>
</dbReference>
<evidence type="ECO:0000313" key="3">
    <source>
        <dbReference type="Proteomes" id="UP000322634"/>
    </source>
</evidence>
<feature type="compositionally biased region" description="Basic and acidic residues" evidence="1">
    <location>
        <begin position="215"/>
        <end position="225"/>
    </location>
</feature>
<gene>
    <name evidence="2" type="ORF">FXF65_12815</name>
</gene>
<keyword evidence="3" id="KW-1185">Reference proteome</keyword>
<organism evidence="2 3">
    <name type="scientific">Actinomadura syzygii</name>
    <dbReference type="NCBI Taxonomy" id="1427538"/>
    <lineage>
        <taxon>Bacteria</taxon>
        <taxon>Bacillati</taxon>
        <taxon>Actinomycetota</taxon>
        <taxon>Actinomycetes</taxon>
        <taxon>Streptosporangiales</taxon>
        <taxon>Thermomonosporaceae</taxon>
        <taxon>Actinomadura</taxon>
    </lineage>
</organism>
<dbReference type="Proteomes" id="UP000322634">
    <property type="component" value="Unassembled WGS sequence"/>
</dbReference>
<evidence type="ECO:0000313" key="2">
    <source>
        <dbReference type="EMBL" id="TYC15005.1"/>
    </source>
</evidence>
<reference evidence="2 3" key="1">
    <citation type="submission" date="2019-08" db="EMBL/GenBank/DDBJ databases">
        <title>Actinomadura sp. nov. CYP1-5 isolated from mountain soil.</title>
        <authorList>
            <person name="Songsumanus A."/>
            <person name="Kuncharoen N."/>
            <person name="Kudo T."/>
            <person name="Yuki M."/>
            <person name="Igarashi Y."/>
            <person name="Tanasupawat S."/>
        </authorList>
    </citation>
    <scope>NUCLEOTIDE SEQUENCE [LARGE SCALE GENOMIC DNA]</scope>
    <source>
        <strain evidence="2 3">GKU157</strain>
    </source>
</reference>
<dbReference type="AlphaFoldDB" id="A0A5D0UBJ6"/>
<dbReference type="OrthoDB" id="3536765at2"/>